<feature type="compositionally biased region" description="Basic and acidic residues" evidence="1">
    <location>
        <begin position="918"/>
        <end position="937"/>
    </location>
</feature>
<feature type="compositionally biased region" description="Low complexity" evidence="1">
    <location>
        <begin position="771"/>
        <end position="789"/>
    </location>
</feature>
<feature type="region of interest" description="Disordered" evidence="1">
    <location>
        <begin position="219"/>
        <end position="281"/>
    </location>
</feature>
<feature type="region of interest" description="Disordered" evidence="1">
    <location>
        <begin position="762"/>
        <end position="790"/>
    </location>
</feature>
<feature type="compositionally biased region" description="Basic and acidic residues" evidence="1">
    <location>
        <begin position="272"/>
        <end position="281"/>
    </location>
</feature>
<dbReference type="GeneID" id="33570235"/>
<feature type="region of interest" description="Disordered" evidence="1">
    <location>
        <begin position="723"/>
        <end position="742"/>
    </location>
</feature>
<evidence type="ECO:0000313" key="3">
    <source>
        <dbReference type="Proteomes" id="UP000193648"/>
    </source>
</evidence>
<accession>A0A1Y2H5Q8</accession>
<feature type="region of interest" description="Disordered" evidence="1">
    <location>
        <begin position="311"/>
        <end position="359"/>
    </location>
</feature>
<dbReference type="RefSeq" id="XP_021886067.1">
    <property type="nucleotide sequence ID" value="XM_022028392.1"/>
</dbReference>
<feature type="region of interest" description="Disordered" evidence="1">
    <location>
        <begin position="905"/>
        <end position="953"/>
    </location>
</feature>
<organism evidence="2 3">
    <name type="scientific">Lobosporangium transversale</name>
    <dbReference type="NCBI Taxonomy" id="64571"/>
    <lineage>
        <taxon>Eukaryota</taxon>
        <taxon>Fungi</taxon>
        <taxon>Fungi incertae sedis</taxon>
        <taxon>Mucoromycota</taxon>
        <taxon>Mortierellomycotina</taxon>
        <taxon>Mortierellomycetes</taxon>
        <taxon>Mortierellales</taxon>
        <taxon>Mortierellaceae</taxon>
        <taxon>Lobosporangium</taxon>
    </lineage>
</organism>
<proteinExistence type="predicted"/>
<feature type="region of interest" description="Disordered" evidence="1">
    <location>
        <begin position="1"/>
        <end position="35"/>
    </location>
</feature>
<reference evidence="2 3" key="1">
    <citation type="submission" date="2016-07" db="EMBL/GenBank/DDBJ databases">
        <title>Pervasive Adenine N6-methylation of Active Genes in Fungi.</title>
        <authorList>
            <consortium name="DOE Joint Genome Institute"/>
            <person name="Mondo S.J."/>
            <person name="Dannebaum R.O."/>
            <person name="Kuo R.C."/>
            <person name="Labutti K."/>
            <person name="Haridas S."/>
            <person name="Kuo A."/>
            <person name="Salamov A."/>
            <person name="Ahrendt S.R."/>
            <person name="Lipzen A."/>
            <person name="Sullivan W."/>
            <person name="Andreopoulos W.B."/>
            <person name="Clum A."/>
            <person name="Lindquist E."/>
            <person name="Daum C."/>
            <person name="Ramamoorthy G.K."/>
            <person name="Gryganskyi A."/>
            <person name="Culley D."/>
            <person name="Magnuson J.K."/>
            <person name="James T.Y."/>
            <person name="O'Malley M.A."/>
            <person name="Stajich J.E."/>
            <person name="Spatafora J.W."/>
            <person name="Visel A."/>
            <person name="Grigoriev I.V."/>
        </authorList>
    </citation>
    <scope>NUCLEOTIDE SEQUENCE [LARGE SCALE GENOMIC DNA]</scope>
    <source>
        <strain evidence="2 3">NRRL 3116</strain>
    </source>
</reference>
<feature type="compositionally biased region" description="Low complexity" evidence="1">
    <location>
        <begin position="600"/>
        <end position="612"/>
    </location>
</feature>
<evidence type="ECO:0000256" key="1">
    <source>
        <dbReference type="SAM" id="MobiDB-lite"/>
    </source>
</evidence>
<feature type="compositionally biased region" description="Low complexity" evidence="1">
    <location>
        <begin position="238"/>
        <end position="250"/>
    </location>
</feature>
<feature type="compositionally biased region" description="Basic residues" evidence="1">
    <location>
        <begin position="10"/>
        <end position="22"/>
    </location>
</feature>
<feature type="region of interest" description="Disordered" evidence="1">
    <location>
        <begin position="1309"/>
        <end position="1331"/>
    </location>
</feature>
<evidence type="ECO:0000313" key="2">
    <source>
        <dbReference type="EMBL" id="ORZ28382.1"/>
    </source>
</evidence>
<feature type="compositionally biased region" description="Polar residues" evidence="1">
    <location>
        <begin position="320"/>
        <end position="333"/>
    </location>
</feature>
<gene>
    <name evidence="2" type="ORF">BCR41DRAFT_391857</name>
</gene>
<dbReference type="EMBL" id="MCFF01000002">
    <property type="protein sequence ID" value="ORZ28382.1"/>
    <property type="molecule type" value="Genomic_DNA"/>
</dbReference>
<keyword evidence="3" id="KW-1185">Reference proteome</keyword>
<feature type="region of interest" description="Disordered" evidence="1">
    <location>
        <begin position="1022"/>
        <end position="1057"/>
    </location>
</feature>
<feature type="region of interest" description="Disordered" evidence="1">
    <location>
        <begin position="551"/>
        <end position="641"/>
    </location>
</feature>
<protein>
    <submittedName>
        <fullName evidence="2">Uncharacterized protein</fullName>
    </submittedName>
</protein>
<dbReference type="InParanoid" id="A0A1Y2H5Q8"/>
<feature type="compositionally biased region" description="Polar residues" evidence="1">
    <location>
        <begin position="590"/>
        <end position="599"/>
    </location>
</feature>
<comment type="caution">
    <text evidence="2">The sequence shown here is derived from an EMBL/GenBank/DDBJ whole genome shotgun (WGS) entry which is preliminary data.</text>
</comment>
<feature type="compositionally biased region" description="Low complexity" evidence="1">
    <location>
        <begin position="844"/>
        <end position="860"/>
    </location>
</feature>
<feature type="region of interest" description="Disordered" evidence="1">
    <location>
        <begin position="841"/>
        <end position="876"/>
    </location>
</feature>
<name>A0A1Y2H5Q8_9FUNG</name>
<sequence length="1331" mass="144580">MKKVIQSFLGKKKPKDKNRHPGKNNNNPEAVEHENEYDRDYDYDYDGLSLHTVAMSDTSMNSRRRSLYSLNKKSSASALDRHLVGLNHRGSTQDFRNDLHGNQAKVLKKTQTCVPQPIEEIIEDRRRSIAASAAADTYFQAFDDVVTTSLKPRPQSDAVVTRSRSRSLAISLPSSSIHHVAGKGTCNPHDNHHDFVASDCGSCIVQNDSKTSICHHIYNNSNDKNNRKSPRALPLYMPPSTSVSSSTPVPGAVEPLSPSFTRRPSMPLAENKSQERYDSEHNFSASLARPIFDKPQQNSKQHKHIGYCAPARRGTESDARLSNSSKGVTSPDQVQKAGYNEENNNERLNEGPGPELTPKGKTKFQYCQGYTSTQAQSKKGLKNRLRDSQLTIDTSCCKPVNARRHEQDKESDLLLHELRSSAQEPLPGADFGQIKTAPLLKPTANTHTYTPPSISGIQPAIMSIGDNSGHYSMAKRQNIPKSAPIPGSSATIAVSSATNSTEIYIQDFNYYMESHASYYKDHPDADKRYKDLKIKAAKYAEAMAQAREIAEAKAAATESDDDGDDDNVKNAKEPNVSRLNKARSTPAMMPSQSSGVNKEQMQPQQQQQQHPPRSSGSRLPIPVSGPAPLSGPDGSGTPVAGSVATTTAASASLTTSGSLVKVEVAENTFMRKHSSMPVKNPQACIASTSTSASTMLVGSKRLSNNTGSRGTAHRIIYKGPTTAVDAGQEPSSPQPSSPQNSYIITDRGVPFEMVSAADTFKKQIQKKSRNSNNSSGVMTHSSSTTTTGSRYTVPDEFVEIIEGGHEALVVLPDGSVASNKKRACAPQYNEQAQSHSSLIATTFNNNNTNSDSSNRSNHSSDTAEGNPSKSEAGPLRLNIEDETDLSLTSSNLMLADSNFHHRCIRSSLPRPTCSRKQGHGEGKGEGEGQRFNKEKPHSHIQPSSAGADRREMNEDTKEMVESKCMELDREKAVMVSLPALGCIETVISRSSLLLSTVDSTGMNNKKLGPSFLKKSQETMLASARESSNKSKISYDAALSRPTGRYSASGRPKGNKRRRVVFSSSLLPPRVSPAAGSSPAAVPICTGKPRISIKSLSRKFRNVAKLAKRPCSRVTKLSAPMAAKIEHDNSMEESDDMGLLGLQKDSPLSLVDQESYTIEDKATATTAAAASSEQEMITLEGEELQAASDDNPIGSSCVATIVAVHAINATATSGIINSKHVLNAESVLTNGLASEELIRSIRFEYDRERKRTTATSEATADAKGSRQSYQIRFTGDSVQSDLDYVDKSCNYDVQYNLPFISKQRKEKQCIDHSSKTPNTAHSQMDECGLTTT</sequence>
<dbReference type="Proteomes" id="UP000193648">
    <property type="component" value="Unassembled WGS sequence"/>
</dbReference>